<dbReference type="CTD" id="20322263"/>
<name>A0A074ZAA7_OPIVI</name>
<dbReference type="KEGG" id="ovi:T265_08084"/>
<dbReference type="AlphaFoldDB" id="A0A074ZAA7"/>
<sequence>MLSKAQCALAQSRLAHQAQSDRHTGSGVRLNGKNVPSTPCATHKSVISTQGAHNGKQTQVGARWTKWLDRESTDRTVRGSNPTSASRLPLSRLGRPGNIPALVPPSCGTHLGAERVLQLNDC</sequence>
<gene>
    <name evidence="2" type="ORF">T265_08084</name>
</gene>
<reference evidence="2 3" key="1">
    <citation type="submission" date="2013-11" db="EMBL/GenBank/DDBJ databases">
        <title>Opisthorchis viverrini - life in the bile duct.</title>
        <authorList>
            <person name="Young N.D."/>
            <person name="Nagarajan N."/>
            <person name="Lin S.J."/>
            <person name="Korhonen P.K."/>
            <person name="Jex A.R."/>
            <person name="Hall R.S."/>
            <person name="Safavi-Hemami H."/>
            <person name="Kaewkong W."/>
            <person name="Bertrand D."/>
            <person name="Gao S."/>
            <person name="Seet Q."/>
            <person name="Wongkham S."/>
            <person name="Teh B.T."/>
            <person name="Wongkham C."/>
            <person name="Intapan P.M."/>
            <person name="Maleewong W."/>
            <person name="Yang X."/>
            <person name="Hu M."/>
            <person name="Wang Z."/>
            <person name="Hofmann A."/>
            <person name="Sternberg P.W."/>
            <person name="Tan P."/>
            <person name="Wang J."/>
            <person name="Gasser R.B."/>
        </authorList>
    </citation>
    <scope>NUCLEOTIDE SEQUENCE [LARGE SCALE GENOMIC DNA]</scope>
</reference>
<protein>
    <submittedName>
        <fullName evidence="2">Uncharacterized protein</fullName>
    </submittedName>
</protein>
<dbReference type="GeneID" id="20322263"/>
<feature type="region of interest" description="Disordered" evidence="1">
    <location>
        <begin position="15"/>
        <end position="40"/>
    </location>
</feature>
<evidence type="ECO:0000313" key="2">
    <source>
        <dbReference type="EMBL" id="KER24191.1"/>
    </source>
</evidence>
<feature type="region of interest" description="Disordered" evidence="1">
    <location>
        <begin position="72"/>
        <end position="97"/>
    </location>
</feature>
<accession>A0A074ZAA7</accession>
<proteinExistence type="predicted"/>
<dbReference type="Proteomes" id="UP000054324">
    <property type="component" value="Unassembled WGS sequence"/>
</dbReference>
<keyword evidence="3" id="KW-1185">Reference proteome</keyword>
<evidence type="ECO:0000256" key="1">
    <source>
        <dbReference type="SAM" id="MobiDB-lite"/>
    </source>
</evidence>
<dbReference type="RefSeq" id="XP_009172047.1">
    <property type="nucleotide sequence ID" value="XM_009173783.1"/>
</dbReference>
<dbReference type="EMBL" id="KL596819">
    <property type="protein sequence ID" value="KER24191.1"/>
    <property type="molecule type" value="Genomic_DNA"/>
</dbReference>
<evidence type="ECO:0000313" key="3">
    <source>
        <dbReference type="Proteomes" id="UP000054324"/>
    </source>
</evidence>
<dbReference type="OrthoDB" id="269496at2759"/>
<organism evidence="2 3">
    <name type="scientific">Opisthorchis viverrini</name>
    <name type="common">Southeast Asian liver fluke</name>
    <dbReference type="NCBI Taxonomy" id="6198"/>
    <lineage>
        <taxon>Eukaryota</taxon>
        <taxon>Metazoa</taxon>
        <taxon>Spiralia</taxon>
        <taxon>Lophotrochozoa</taxon>
        <taxon>Platyhelminthes</taxon>
        <taxon>Trematoda</taxon>
        <taxon>Digenea</taxon>
        <taxon>Opisthorchiida</taxon>
        <taxon>Opisthorchiata</taxon>
        <taxon>Opisthorchiidae</taxon>
        <taxon>Opisthorchis</taxon>
    </lineage>
</organism>